<dbReference type="InterPro" id="IPR001790">
    <property type="entry name" value="Ribosomal_uL10"/>
</dbReference>
<comment type="similarity">
    <text evidence="1 6">Belongs to the universal ribosomal protein uL10 family.</text>
</comment>
<dbReference type="GO" id="GO:0003735">
    <property type="term" value="F:structural constituent of ribosome"/>
    <property type="evidence" value="ECO:0007669"/>
    <property type="project" value="InterPro"/>
</dbReference>
<dbReference type="PANTHER" id="PTHR11560">
    <property type="entry name" value="39S RIBOSOMAL PROTEIN L10, MITOCHONDRIAL"/>
    <property type="match status" value="1"/>
</dbReference>
<dbReference type="InterPro" id="IPR047865">
    <property type="entry name" value="Ribosomal_uL10_bac_type"/>
</dbReference>
<comment type="subunit">
    <text evidence="4 6">Part of the ribosomal stalk of the 50S ribosomal subunit. The N-terminus interacts with L11 and the large rRNA to form the base of the stalk. The C-terminus forms an elongated spine to which L12 dimers bind in a sequential fashion forming a multimeric L10(L12)X complex.</text>
</comment>
<reference evidence="7" key="1">
    <citation type="journal article" date="2013" name="BMC Microbiol.">
        <title>Proteins of novel lactic acid bacteria from Apis mellifera mellifera: an insight into the production of known extra-cellular proteins during microbial stress.</title>
        <authorList>
            <person name="Butler E."/>
            <person name="Alsterfjord M."/>
            <person name="Olofsson T.C."/>
            <person name="Karlsson C."/>
            <person name="Malmstrom J."/>
            <person name="Vasquez A."/>
        </authorList>
    </citation>
    <scope>NUCLEOTIDE SEQUENCE</scope>
    <source>
        <strain evidence="7">Hon2N</strain>
    </source>
</reference>
<accession>V5T7G3</accession>
<dbReference type="GO" id="GO:0070180">
    <property type="term" value="F:large ribosomal subunit rRNA binding"/>
    <property type="evidence" value="ECO:0007669"/>
    <property type="project" value="UniProtKB-UniRule"/>
</dbReference>
<evidence type="ECO:0000256" key="6">
    <source>
        <dbReference type="HAMAP-Rule" id="MF_00362"/>
    </source>
</evidence>
<dbReference type="OrthoDB" id="9808307at2"/>
<dbReference type="InterPro" id="IPR022973">
    <property type="entry name" value="Ribosomal_uL10_bac"/>
</dbReference>
<dbReference type="AlphaFoldDB" id="V5T7G3"/>
<dbReference type="HAMAP" id="MF_00362">
    <property type="entry name" value="Ribosomal_uL10"/>
    <property type="match status" value="1"/>
</dbReference>
<dbReference type="SUPFAM" id="SSF160369">
    <property type="entry name" value="Ribosomal protein L10-like"/>
    <property type="match status" value="1"/>
</dbReference>
<dbReference type="GO" id="GO:0006412">
    <property type="term" value="P:translation"/>
    <property type="evidence" value="ECO:0007669"/>
    <property type="project" value="UniProtKB-UniRule"/>
</dbReference>
<dbReference type="RefSeq" id="WP_045922284.1">
    <property type="nucleotide sequence ID" value="NZ_JAAEDY010000002.1"/>
</dbReference>
<protein>
    <recommendedName>
        <fullName evidence="5 6">Large ribosomal subunit protein uL10</fullName>
    </recommendedName>
</protein>
<proteinExistence type="inferred from homology"/>
<dbReference type="Proteomes" id="UP000033695">
    <property type="component" value="Unassembled WGS sequence"/>
</dbReference>
<dbReference type="NCBIfam" id="NF000955">
    <property type="entry name" value="PRK00099.1-1"/>
    <property type="match status" value="1"/>
</dbReference>
<evidence type="ECO:0000256" key="5">
    <source>
        <dbReference type="ARBA" id="ARBA00035202"/>
    </source>
</evidence>
<evidence type="ECO:0000313" key="8">
    <source>
        <dbReference type="EMBL" id="KJY51347.1"/>
    </source>
</evidence>
<reference evidence="8 9" key="2">
    <citation type="submission" date="2014-12" db="EMBL/GenBank/DDBJ databases">
        <title>Comparative genomics of the lactic acid bacteria isolated from the honey bee gut.</title>
        <authorList>
            <person name="Ellegaard K.M."/>
            <person name="Tamarit D."/>
            <person name="Javelind E."/>
            <person name="Olofsson T."/>
            <person name="Andersson S.G."/>
            <person name="Vasquez A."/>
        </authorList>
    </citation>
    <scope>NUCLEOTIDE SEQUENCE [LARGE SCALE GENOMIC DNA]</scope>
    <source>
        <strain evidence="8 9">Hon2</strain>
    </source>
</reference>
<dbReference type="Gene3D" id="6.10.250.290">
    <property type="match status" value="1"/>
</dbReference>
<evidence type="ECO:0000256" key="1">
    <source>
        <dbReference type="ARBA" id="ARBA00008889"/>
    </source>
</evidence>
<evidence type="ECO:0000256" key="2">
    <source>
        <dbReference type="ARBA" id="ARBA00022980"/>
    </source>
</evidence>
<organism evidence="7">
    <name type="scientific">Bombilactobacillus mellis</name>
    <dbReference type="NCBI Taxonomy" id="1218508"/>
    <lineage>
        <taxon>Bacteria</taxon>
        <taxon>Bacillati</taxon>
        <taxon>Bacillota</taxon>
        <taxon>Bacilli</taxon>
        <taxon>Lactobacillales</taxon>
        <taxon>Lactobacillaceae</taxon>
        <taxon>Bombilactobacillus</taxon>
    </lineage>
</organism>
<evidence type="ECO:0000256" key="3">
    <source>
        <dbReference type="ARBA" id="ARBA00023274"/>
    </source>
</evidence>
<gene>
    <name evidence="6 8" type="primary">rplJ</name>
    <name evidence="8" type="ORF">JG29_03970</name>
</gene>
<keyword evidence="3 6" id="KW-0687">Ribonucleoprotein</keyword>
<dbReference type="InterPro" id="IPR043141">
    <property type="entry name" value="Ribosomal_uL10-like_sf"/>
</dbReference>
<evidence type="ECO:0000313" key="7">
    <source>
        <dbReference type="EMBL" id="AHB59835.1"/>
    </source>
</evidence>
<dbReference type="Gene3D" id="3.30.70.1730">
    <property type="match status" value="1"/>
</dbReference>
<dbReference type="PATRIC" id="fig|1218508.4.peg.405"/>
<keyword evidence="6" id="KW-0699">rRNA-binding</keyword>
<dbReference type="EMBL" id="KC789995">
    <property type="protein sequence ID" value="AHB59835.1"/>
    <property type="molecule type" value="Genomic_DNA"/>
</dbReference>
<dbReference type="PROSITE" id="PS01109">
    <property type="entry name" value="RIBOSOMAL_L10"/>
    <property type="match status" value="1"/>
</dbReference>
<dbReference type="CDD" id="cd05797">
    <property type="entry name" value="Ribosomal_L10"/>
    <property type="match status" value="1"/>
</dbReference>
<dbReference type="Pfam" id="PF00466">
    <property type="entry name" value="Ribosomal_L10"/>
    <property type="match status" value="1"/>
</dbReference>
<keyword evidence="9" id="KW-1185">Reference proteome</keyword>
<keyword evidence="6" id="KW-0694">RNA-binding</keyword>
<dbReference type="HOGENOM" id="CLU_092227_2_0_9"/>
<dbReference type="InterPro" id="IPR002363">
    <property type="entry name" value="Ribosomal_uL10_CS_bac"/>
</dbReference>
<keyword evidence="2 6" id="KW-0689">Ribosomal protein</keyword>
<evidence type="ECO:0000313" key="9">
    <source>
        <dbReference type="Proteomes" id="UP000033695"/>
    </source>
</evidence>
<dbReference type="EMBL" id="JXBZ01000002">
    <property type="protein sequence ID" value="KJY51347.1"/>
    <property type="molecule type" value="Genomic_DNA"/>
</dbReference>
<name>V5T7G3_9LACO</name>
<comment type="function">
    <text evidence="6">Forms part of the ribosomal stalk, playing a central role in the interaction of the ribosome with GTP-bound translation factors.</text>
</comment>
<evidence type="ECO:0000256" key="4">
    <source>
        <dbReference type="ARBA" id="ARBA00026025"/>
    </source>
</evidence>
<dbReference type="STRING" id="1218508.JG29_03970"/>
<dbReference type="GO" id="GO:0015934">
    <property type="term" value="C:large ribosomal subunit"/>
    <property type="evidence" value="ECO:0007669"/>
    <property type="project" value="InterPro"/>
</dbReference>
<sequence length="169" mass="18396">MKEAVLNAKQAQVDDIADKMSRAESVIIVDYLGLSVAQVTDLRRQLHDADVEMKVVKNSILQRAAKKAGYDELDNTFAGPTAVAFSYEDPIVAAKIIAKFAETADVLEIKGGMIEGKVQTLDKINEYAHMPSHDELLATLASMLQSPVRKFAYAVKAIAEKQEADDSAA</sequence>